<evidence type="ECO:0000259" key="9">
    <source>
        <dbReference type="PROSITE" id="PS50215"/>
    </source>
</evidence>
<dbReference type="InterPro" id="IPR001762">
    <property type="entry name" value="Disintegrin_dom"/>
</dbReference>
<feature type="compositionally biased region" description="Basic residues" evidence="5">
    <location>
        <begin position="739"/>
        <end position="751"/>
    </location>
</feature>
<dbReference type="AlphaFoldDB" id="A0A1S3K9X0"/>
<evidence type="ECO:0000256" key="7">
    <source>
        <dbReference type="SAM" id="SignalP"/>
    </source>
</evidence>
<dbReference type="Pfam" id="PF13574">
    <property type="entry name" value="Reprolysin_2"/>
    <property type="match status" value="1"/>
</dbReference>
<dbReference type="PANTHER" id="PTHR45702:SF3">
    <property type="entry name" value="KUZBANIAN-LIKE, ISOFORM A"/>
    <property type="match status" value="1"/>
</dbReference>
<proteinExistence type="predicted"/>
<dbReference type="Pfam" id="PF21299">
    <property type="entry name" value="ADAM10_Cys-rich"/>
    <property type="match status" value="1"/>
</dbReference>
<dbReference type="Gene3D" id="4.10.70.10">
    <property type="entry name" value="Disintegrin domain"/>
    <property type="match status" value="1"/>
</dbReference>
<comment type="caution">
    <text evidence="4">Lacks conserved residue(s) required for the propagation of feature annotation.</text>
</comment>
<dbReference type="SUPFAM" id="SSF55486">
    <property type="entry name" value="Metalloproteases ('zincins'), catalytic domain"/>
    <property type="match status" value="1"/>
</dbReference>
<keyword evidence="3" id="KW-0165">Cleavage on pair of basic residues</keyword>
<feature type="binding site" evidence="4">
    <location>
        <position position="392"/>
    </location>
    <ligand>
        <name>Zn(2+)</name>
        <dbReference type="ChEBI" id="CHEBI:29105"/>
        <note>catalytic</note>
    </ligand>
</feature>
<evidence type="ECO:0000313" key="12">
    <source>
        <dbReference type="RefSeq" id="XP_013419429.1"/>
    </source>
</evidence>
<dbReference type="InterPro" id="IPR024079">
    <property type="entry name" value="MetalloPept_cat_dom_sf"/>
</dbReference>
<keyword evidence="7" id="KW-0732">Signal</keyword>
<dbReference type="RefSeq" id="XP_013419429.1">
    <property type="nucleotide sequence ID" value="XM_013563975.1"/>
</dbReference>
<gene>
    <name evidence="11 12" type="primary">LOC106180087</name>
</gene>
<keyword evidence="6" id="KW-1133">Transmembrane helix</keyword>
<evidence type="ECO:0000256" key="4">
    <source>
        <dbReference type="PROSITE-ProRule" id="PRU00276"/>
    </source>
</evidence>
<feature type="binding site" evidence="4">
    <location>
        <position position="402"/>
    </location>
    <ligand>
        <name>Zn(2+)</name>
        <dbReference type="ChEBI" id="CHEBI:29105"/>
        <note>catalytic</note>
    </ligand>
</feature>
<keyword evidence="10" id="KW-1185">Reference proteome</keyword>
<feature type="domain" description="Disintegrin" evidence="8">
    <location>
        <begin position="464"/>
        <end position="572"/>
    </location>
</feature>
<evidence type="ECO:0000256" key="1">
    <source>
        <dbReference type="ARBA" id="ARBA00001809"/>
    </source>
</evidence>
<keyword evidence="6" id="KW-0472">Membrane</keyword>
<keyword evidence="11 12" id="KW-0645">Protease</keyword>
<dbReference type="PROSITE" id="PS50215">
    <property type="entry name" value="ADAM_MEPRO"/>
    <property type="match status" value="1"/>
</dbReference>
<feature type="signal peptide" evidence="7">
    <location>
        <begin position="1"/>
        <end position="27"/>
    </location>
</feature>
<evidence type="ECO:0000313" key="10">
    <source>
        <dbReference type="Proteomes" id="UP000085678"/>
    </source>
</evidence>
<feature type="active site" evidence="4">
    <location>
        <position position="393"/>
    </location>
</feature>
<dbReference type="GO" id="GO:0046872">
    <property type="term" value="F:metal ion binding"/>
    <property type="evidence" value="ECO:0007669"/>
    <property type="project" value="UniProtKB-KW"/>
</dbReference>
<keyword evidence="4" id="KW-0479">Metal-binding</keyword>
<dbReference type="GO" id="GO:0004222">
    <property type="term" value="F:metalloendopeptidase activity"/>
    <property type="evidence" value="ECO:0007669"/>
    <property type="project" value="InterPro"/>
</dbReference>
<dbReference type="GO" id="GO:0007219">
    <property type="term" value="P:Notch signaling pathway"/>
    <property type="evidence" value="ECO:0007669"/>
    <property type="project" value="TreeGrafter"/>
</dbReference>
<dbReference type="InterPro" id="IPR049038">
    <property type="entry name" value="ADAM10_Cys-rich"/>
</dbReference>
<dbReference type="Proteomes" id="UP000085678">
    <property type="component" value="Unplaced"/>
</dbReference>
<evidence type="ECO:0000259" key="8">
    <source>
        <dbReference type="PROSITE" id="PS50214"/>
    </source>
</evidence>
<feature type="compositionally biased region" description="Basic and acidic residues" evidence="5">
    <location>
        <begin position="718"/>
        <end position="738"/>
    </location>
</feature>
<dbReference type="PANTHER" id="PTHR45702">
    <property type="entry name" value="ADAM10/ADAM17 METALLOPEPTIDASE FAMILY MEMBER"/>
    <property type="match status" value="1"/>
</dbReference>
<dbReference type="InterPro" id="IPR036436">
    <property type="entry name" value="Disintegrin_dom_sf"/>
</dbReference>
<accession>A0A1S3K9X0</accession>
<dbReference type="GO" id="GO:0005886">
    <property type="term" value="C:plasma membrane"/>
    <property type="evidence" value="ECO:0007669"/>
    <property type="project" value="TreeGrafter"/>
</dbReference>
<keyword evidence="11 12" id="KW-0378">Hydrolase</keyword>
<evidence type="ECO:0000256" key="2">
    <source>
        <dbReference type="ARBA" id="ARBA00012332"/>
    </source>
</evidence>
<reference evidence="11 12" key="1">
    <citation type="submission" date="2025-04" db="UniProtKB">
        <authorList>
            <consortium name="RefSeq"/>
        </authorList>
    </citation>
    <scope>IDENTIFICATION</scope>
    <source>
        <tissue evidence="11 12">Gonads</tissue>
    </source>
</reference>
<feature type="binding site" evidence="4">
    <location>
        <position position="396"/>
    </location>
    <ligand>
        <name>Zn(2+)</name>
        <dbReference type="ChEBI" id="CHEBI:29105"/>
        <note>catalytic</note>
    </ligand>
</feature>
<dbReference type="InterPro" id="IPR051489">
    <property type="entry name" value="ADAM_Metalloproteinase"/>
</dbReference>
<dbReference type="SMART" id="SM00050">
    <property type="entry name" value="DISIN"/>
    <property type="match status" value="1"/>
</dbReference>
<feature type="domain" description="Peptidase M12B" evidence="9">
    <location>
        <begin position="230"/>
        <end position="441"/>
    </location>
</feature>
<evidence type="ECO:0000256" key="6">
    <source>
        <dbReference type="SAM" id="Phobius"/>
    </source>
</evidence>
<dbReference type="GO" id="GO:0006509">
    <property type="term" value="P:membrane protein ectodomain proteolysis"/>
    <property type="evidence" value="ECO:0007669"/>
    <property type="project" value="TreeGrafter"/>
</dbReference>
<evidence type="ECO:0000256" key="3">
    <source>
        <dbReference type="ARBA" id="ARBA00022685"/>
    </source>
</evidence>
<evidence type="ECO:0000256" key="5">
    <source>
        <dbReference type="SAM" id="MobiDB-lite"/>
    </source>
</evidence>
<protein>
    <recommendedName>
        <fullName evidence="2">ADAM10 endopeptidase</fullName>
        <ecNumber evidence="2">3.4.24.81</ecNumber>
    </recommendedName>
</protein>
<dbReference type="EC" id="3.4.24.81" evidence="2"/>
<dbReference type="PROSITE" id="PS50214">
    <property type="entry name" value="DISINTEGRIN_2"/>
    <property type="match status" value="1"/>
</dbReference>
<keyword evidence="4" id="KW-0862">Zinc</keyword>
<dbReference type="RefSeq" id="XP_013419428.1">
    <property type="nucleotide sequence ID" value="XM_013563974.1"/>
</dbReference>
<dbReference type="OrthoDB" id="2149267at2759"/>
<organism evidence="10 11">
    <name type="scientific">Lingula anatina</name>
    <name type="common">Brachiopod</name>
    <name type="synonym">Lingula unguis</name>
    <dbReference type="NCBI Taxonomy" id="7574"/>
    <lineage>
        <taxon>Eukaryota</taxon>
        <taxon>Metazoa</taxon>
        <taxon>Spiralia</taxon>
        <taxon>Lophotrochozoa</taxon>
        <taxon>Brachiopoda</taxon>
        <taxon>Linguliformea</taxon>
        <taxon>Lingulata</taxon>
        <taxon>Lingulida</taxon>
        <taxon>Linguloidea</taxon>
        <taxon>Lingulidae</taxon>
        <taxon>Lingula</taxon>
    </lineage>
</organism>
<dbReference type="Gene3D" id="3.40.390.10">
    <property type="entry name" value="Collagenase (Catalytic Domain)"/>
    <property type="match status" value="1"/>
</dbReference>
<feature type="chain" id="PRO_5014546024" description="ADAM10 endopeptidase" evidence="7">
    <location>
        <begin position="28"/>
        <end position="760"/>
    </location>
</feature>
<keyword evidence="6" id="KW-0812">Transmembrane</keyword>
<name>A0A1S3K9X0_LINAN</name>
<sequence>MASVYFIGAFLLLTLSSFLRINCRVIAATPLTSAIRHYEPLYYDVESLHAEHHRVKRSSQKNIVWELSAHGKKMKIILKRDTSIFTNDLVVETSEGPVHWDISRVYVGHVLDDDTSYVHGVITKDGLFEGKITTKDDQYMIEQSKRFFKDPQKFHSVIYKAGDVKDFEQGCKSKALLQKIQSKLKPEGVDRPQSEMSVEGNFHDHKDFDEKDKYTKVYQRFKRTIVPSKTECAIYMQADHLYYQKQNSDVHAVIEQITNHVQAVNQIYASIDFDSNGSPDGINMKIKRIKVHTDPNAIGYKFDGNYGVEKFLQKFSEDNYTSYCLAYMMTHRDFNDGTLGLAWTGNLTLAGGVCEKYAIFSGSYASLNTGIVTTLNMGSDVPPIVSHVTLAHEIGHNMGSDHDPETNSSCVPGNPNGNFIMYARSTSGDKTNNNRFSPCSIAMMGPVMEKKARGTDGCFTAPTANICGNEIVETGEECDCGWDSQCTDRCCNKQSDNPAAGETPCTLKKNIAELGGINATCSPSQGSCCSADTCDLVTAAENKTCRAAGECSEASYCNGSSFECPASVNKPNQLTCSTGICSDGVCSADICPAWGLVGCQCSPTVDGDYKDVKLCQLCCKQNVTGAECKSTFEITTMPNTTLTSGKPCYNYNGYCDVFLKCRQVDPSGPLSMLRNLFSSDGLESMKAWLTTYWYVVVAGGVGFFVLMAIFIKVCSVDSSKKPKSKDEEKSDKPEEKPEKHGKKKKNGKKNRVSPTAWDKN</sequence>
<dbReference type="GeneID" id="106180087"/>
<keyword evidence="11 12" id="KW-0482">Metalloprotease</keyword>
<evidence type="ECO:0000313" key="11">
    <source>
        <dbReference type="RefSeq" id="XP_013419428.1"/>
    </source>
</evidence>
<feature type="transmembrane region" description="Helical" evidence="6">
    <location>
        <begin position="692"/>
        <end position="715"/>
    </location>
</feature>
<feature type="region of interest" description="Disordered" evidence="5">
    <location>
        <begin position="717"/>
        <end position="760"/>
    </location>
</feature>
<dbReference type="InterPro" id="IPR001590">
    <property type="entry name" value="Peptidase_M12B"/>
</dbReference>
<comment type="catalytic activity">
    <reaction evidence="1">
        <text>Endopeptidase of broad specificity.</text>
        <dbReference type="EC" id="3.4.24.81"/>
    </reaction>
</comment>